<evidence type="ECO:0000259" key="6">
    <source>
        <dbReference type="PROSITE" id="PS50977"/>
    </source>
</evidence>
<dbReference type="AlphaFoldDB" id="A0A1G4V7M3"/>
<proteinExistence type="predicted"/>
<reference evidence="9" key="1">
    <citation type="submission" date="2016-10" db="EMBL/GenBank/DDBJ databases">
        <authorList>
            <person name="Varghese N."/>
            <person name="Submissions S."/>
        </authorList>
    </citation>
    <scope>NUCLEOTIDE SEQUENCE [LARGE SCALE GENOMIC DNA]</scope>
    <source>
        <strain evidence="9">UNC267MFSha1.1M11</strain>
    </source>
</reference>
<evidence type="ECO:0000313" key="9">
    <source>
        <dbReference type="Proteomes" id="UP000199707"/>
    </source>
</evidence>
<dbReference type="KEGG" id="mflu:HZU40_25595"/>
<reference evidence="7 10" key="3">
    <citation type="submission" date="2020-07" db="EMBL/GenBank/DDBJ databases">
        <title>Draft genome sequence of four isobutane-metabolizing strains capable of cometabolically degrading diverse ether contaminants.</title>
        <authorList>
            <person name="Chen W."/>
            <person name="Faulkner N."/>
            <person name="Smith C."/>
            <person name="Hyman M."/>
        </authorList>
    </citation>
    <scope>NUCLEOTIDE SEQUENCE [LARGE SCALE GENOMIC DNA]</scope>
    <source>
        <strain evidence="7 10">2A</strain>
    </source>
</reference>
<dbReference type="SUPFAM" id="SSF46689">
    <property type="entry name" value="Homeodomain-like"/>
    <property type="match status" value="1"/>
</dbReference>
<dbReference type="Proteomes" id="UP000199707">
    <property type="component" value="Unassembled WGS sequence"/>
</dbReference>
<evidence type="ECO:0000313" key="7">
    <source>
        <dbReference type="EMBL" id="QNJ91533.1"/>
    </source>
</evidence>
<organism evidence="8 9">
    <name type="scientific">Mycolicibacterium fluoranthenivorans</name>
    <dbReference type="NCBI Taxonomy" id="258505"/>
    <lineage>
        <taxon>Bacteria</taxon>
        <taxon>Bacillati</taxon>
        <taxon>Actinomycetota</taxon>
        <taxon>Actinomycetes</taxon>
        <taxon>Mycobacteriales</taxon>
        <taxon>Mycobacteriaceae</taxon>
        <taxon>Mycolicibacterium</taxon>
    </lineage>
</organism>
<dbReference type="STRING" id="1502745.SAMN02799620_00442"/>
<evidence type="ECO:0000256" key="2">
    <source>
        <dbReference type="ARBA" id="ARBA00023125"/>
    </source>
</evidence>
<evidence type="ECO:0000313" key="8">
    <source>
        <dbReference type="EMBL" id="SCX02491.1"/>
    </source>
</evidence>
<keyword evidence="2 4" id="KW-0238">DNA-binding</keyword>
<dbReference type="Gene3D" id="1.10.357.10">
    <property type="entry name" value="Tetracycline Repressor, domain 2"/>
    <property type="match status" value="1"/>
</dbReference>
<feature type="region of interest" description="Disordered" evidence="5">
    <location>
        <begin position="16"/>
        <end position="37"/>
    </location>
</feature>
<dbReference type="InterPro" id="IPR001647">
    <property type="entry name" value="HTH_TetR"/>
</dbReference>
<evidence type="ECO:0000256" key="4">
    <source>
        <dbReference type="PROSITE-ProRule" id="PRU00335"/>
    </source>
</evidence>
<accession>A0A1G4V7M3</accession>
<evidence type="ECO:0000256" key="5">
    <source>
        <dbReference type="SAM" id="MobiDB-lite"/>
    </source>
</evidence>
<dbReference type="InterPro" id="IPR009057">
    <property type="entry name" value="Homeodomain-like_sf"/>
</dbReference>
<dbReference type="PANTHER" id="PTHR30055">
    <property type="entry name" value="HTH-TYPE TRANSCRIPTIONAL REGULATOR RUTR"/>
    <property type="match status" value="1"/>
</dbReference>
<keyword evidence="3" id="KW-0804">Transcription</keyword>
<feature type="DNA-binding region" description="H-T-H motif" evidence="4">
    <location>
        <begin position="56"/>
        <end position="75"/>
    </location>
</feature>
<reference evidence="8" key="2">
    <citation type="submission" date="2016-10" db="EMBL/GenBank/DDBJ databases">
        <authorList>
            <person name="de Groot N.N."/>
        </authorList>
    </citation>
    <scope>NUCLEOTIDE SEQUENCE [LARGE SCALE GENOMIC DNA]</scope>
    <source>
        <strain evidence="8">UNC267MFSha1.1M11</strain>
    </source>
</reference>
<evidence type="ECO:0000256" key="1">
    <source>
        <dbReference type="ARBA" id="ARBA00023015"/>
    </source>
</evidence>
<dbReference type="RefSeq" id="WP_090353443.1">
    <property type="nucleotide sequence ID" value="NZ_CP059894.1"/>
</dbReference>
<dbReference type="Proteomes" id="UP000515498">
    <property type="component" value="Chromosome"/>
</dbReference>
<dbReference type="PRINTS" id="PR00455">
    <property type="entry name" value="HTHTETR"/>
</dbReference>
<dbReference type="Pfam" id="PF00440">
    <property type="entry name" value="TetR_N"/>
    <property type="match status" value="1"/>
</dbReference>
<protein>
    <submittedName>
        <fullName evidence="7">TetR/AcrR family transcriptional regulator</fullName>
    </submittedName>
    <submittedName>
        <fullName evidence="8">Transcriptional regulator, TetR family</fullName>
    </submittedName>
</protein>
<evidence type="ECO:0000313" key="10">
    <source>
        <dbReference type="Proteomes" id="UP000515498"/>
    </source>
</evidence>
<dbReference type="EMBL" id="FMUB01000001">
    <property type="protein sequence ID" value="SCX02491.1"/>
    <property type="molecule type" value="Genomic_DNA"/>
</dbReference>
<dbReference type="PANTHER" id="PTHR30055:SF234">
    <property type="entry name" value="HTH-TYPE TRANSCRIPTIONAL REGULATOR BETI"/>
    <property type="match status" value="1"/>
</dbReference>
<evidence type="ECO:0000256" key="3">
    <source>
        <dbReference type="ARBA" id="ARBA00023163"/>
    </source>
</evidence>
<gene>
    <name evidence="7" type="ORF">HZU40_25595</name>
    <name evidence="8" type="ORF">SAMN02799620_00442</name>
</gene>
<sequence length="252" mass="28062">MRLVPPPERKAQVRAIGRPRLEAGPETGGGPPESPRTGIVNAATKLFSERGYAQTTMSDIARAAGLQQSSLYYWFRNKEQLLQETLLVNRAPLKFIAEVGAGSGSPAVKLYRLLRFDTMQLAMSPIDFNEIQRIAHEQRAEFHQFWADYERLRQWVVDLIGAAVGEGKFIDCDRDETAGLLLNFDEGAQKRTRLHPDHGDRAEEAIRVGEQVATIAVRGLLKRPSEIGRITAQAAQFDDAAIALRVSLHAFD</sequence>
<keyword evidence="1" id="KW-0805">Transcription regulation</keyword>
<dbReference type="EMBL" id="CP059894">
    <property type="protein sequence ID" value="QNJ91533.1"/>
    <property type="molecule type" value="Genomic_DNA"/>
</dbReference>
<dbReference type="InterPro" id="IPR050109">
    <property type="entry name" value="HTH-type_TetR-like_transc_reg"/>
</dbReference>
<dbReference type="PROSITE" id="PS50977">
    <property type="entry name" value="HTH_TETR_2"/>
    <property type="match status" value="1"/>
</dbReference>
<dbReference type="GO" id="GO:0000976">
    <property type="term" value="F:transcription cis-regulatory region binding"/>
    <property type="evidence" value="ECO:0007669"/>
    <property type="project" value="TreeGrafter"/>
</dbReference>
<feature type="domain" description="HTH tetR-type" evidence="6">
    <location>
        <begin position="33"/>
        <end position="93"/>
    </location>
</feature>
<name>A0A1G4V7M3_9MYCO</name>
<dbReference type="GO" id="GO:0003700">
    <property type="term" value="F:DNA-binding transcription factor activity"/>
    <property type="evidence" value="ECO:0007669"/>
    <property type="project" value="TreeGrafter"/>
</dbReference>